<dbReference type="GO" id="GO:0005886">
    <property type="term" value="C:plasma membrane"/>
    <property type="evidence" value="ECO:0007669"/>
    <property type="project" value="TreeGrafter"/>
</dbReference>
<reference evidence="11 12" key="1">
    <citation type="journal article" date="2010" name="Science">
        <title>Genomic comparison of the ants Camponotus floridanus and Harpegnathos saltator.</title>
        <authorList>
            <person name="Bonasio R."/>
            <person name="Zhang G."/>
            <person name="Ye C."/>
            <person name="Mutti N.S."/>
            <person name="Fang X."/>
            <person name="Qin N."/>
            <person name="Donahue G."/>
            <person name="Yang P."/>
            <person name="Li Q."/>
            <person name="Li C."/>
            <person name="Zhang P."/>
            <person name="Huang Z."/>
            <person name="Berger S.L."/>
            <person name="Reinberg D."/>
            <person name="Wang J."/>
            <person name="Liebig J."/>
        </authorList>
    </citation>
    <scope>NUCLEOTIDE SEQUENCE [LARGE SCALE GENOMIC DNA]</scope>
    <source>
        <strain evidence="12">C129</strain>
    </source>
</reference>
<feature type="compositionally biased region" description="Low complexity" evidence="9">
    <location>
        <begin position="344"/>
        <end position="365"/>
    </location>
</feature>
<comment type="similarity">
    <text evidence="2">Belongs to the KCMF1 family.</text>
</comment>
<dbReference type="SUPFAM" id="SSF57850">
    <property type="entry name" value="RING/U-box"/>
    <property type="match status" value="1"/>
</dbReference>
<sequence>MSEARWQHSNENHTNFCERICDVFPDDLAKFATTFDVHLFGPVVRSLIGCQTVLSPRLSPLSDSPCHDDDGDEKSFPWVSCDSCLKGNFRGRRYKCLVCYDYDLCASCYEGGASTTRHLTDHPMQCILTRADYELYYGGEGVSVEQPQSLTCPYCAKMGLTEATLQEHVAAEHPDTSFEVVCPVCAAVPGGDPNHVTDDFAGHLTLEHRSGPRDLISFLDEPSASRHGVRRIPHPSRAVGAPRARRSNMHFSSSGGLSPSNREGIDPIAELLSQLSGVRRSGGGSGQSSSAPSQLQQLQMQLQLERQQVRAARQQLERLPRRQTQVIGSVSGGSGGASGGSGGHSTAIGASNNASSNNNATNVTNPPGIPSINSQNIMFLLPRCITTTLSDSQLQSIERESANRSLFARELIVATLSQTLSELMQQQCIVQTPASNATTATTSPETPNANTSIVPTKKLSLVQEAKREQATSKHMTSMQKESHILQAAAAATTTGSMGSGLQNQGLPPNPNNIATQNPPIVQTLMHSVLPQPLLSVCIMVAVERSSYFSGMLYLVPDVVLQQPLPPPIRNTGTGTIREPIAAPAPAYVRGGVASSRRKPVRAVDGRNQSTEPPPPH</sequence>
<evidence type="ECO:0000256" key="4">
    <source>
        <dbReference type="ARBA" id="ARBA00022679"/>
    </source>
</evidence>
<organism evidence="12">
    <name type="scientific">Camponotus floridanus</name>
    <name type="common">Florida carpenter ant</name>
    <dbReference type="NCBI Taxonomy" id="104421"/>
    <lineage>
        <taxon>Eukaryota</taxon>
        <taxon>Metazoa</taxon>
        <taxon>Ecdysozoa</taxon>
        <taxon>Arthropoda</taxon>
        <taxon>Hexapoda</taxon>
        <taxon>Insecta</taxon>
        <taxon>Pterygota</taxon>
        <taxon>Neoptera</taxon>
        <taxon>Endopterygota</taxon>
        <taxon>Hymenoptera</taxon>
        <taxon>Apocrita</taxon>
        <taxon>Aculeata</taxon>
        <taxon>Formicoidea</taxon>
        <taxon>Formicidae</taxon>
        <taxon>Formicinae</taxon>
        <taxon>Camponotus</taxon>
    </lineage>
</organism>
<dbReference type="Pfam" id="PF00569">
    <property type="entry name" value="ZZ"/>
    <property type="match status" value="1"/>
</dbReference>
<dbReference type="InterPro" id="IPR043145">
    <property type="entry name" value="Znf_ZZ_sf"/>
</dbReference>
<proteinExistence type="inferred from homology"/>
<dbReference type="OMA" id="GRNQSTE"/>
<evidence type="ECO:0000256" key="7">
    <source>
        <dbReference type="ARBA" id="ARBA00022833"/>
    </source>
</evidence>
<name>E2A058_CAMFO</name>
<feature type="compositionally biased region" description="Polar residues" evidence="9">
    <location>
        <begin position="249"/>
        <end position="261"/>
    </location>
</feature>
<dbReference type="STRING" id="104421.E2A058"/>
<evidence type="ECO:0000256" key="9">
    <source>
        <dbReference type="SAM" id="MobiDB-lite"/>
    </source>
</evidence>
<dbReference type="GO" id="GO:0099536">
    <property type="term" value="P:synaptic signaling"/>
    <property type="evidence" value="ECO:0007669"/>
    <property type="project" value="TreeGrafter"/>
</dbReference>
<keyword evidence="5" id="KW-0479">Metal-binding</keyword>
<feature type="region of interest" description="Disordered" evidence="9">
    <location>
        <begin position="223"/>
        <end position="264"/>
    </location>
</feature>
<feature type="domain" description="ZZ-type" evidence="10">
    <location>
        <begin position="76"/>
        <end position="132"/>
    </location>
</feature>
<feature type="region of interest" description="Disordered" evidence="9">
    <location>
        <begin position="587"/>
        <end position="616"/>
    </location>
</feature>
<protein>
    <recommendedName>
        <fullName evidence="3">RING-type E3 ubiquitin transferase</fullName>
        <ecNumber evidence="3">2.3.2.27</ecNumber>
    </recommendedName>
</protein>
<gene>
    <name evidence="11" type="ORF">EAG_05317</name>
</gene>
<dbReference type="SMART" id="SM00291">
    <property type="entry name" value="ZnF_ZZ"/>
    <property type="match status" value="1"/>
</dbReference>
<keyword evidence="6 8" id="KW-0863">Zinc-finger</keyword>
<evidence type="ECO:0000313" key="12">
    <source>
        <dbReference type="Proteomes" id="UP000000311"/>
    </source>
</evidence>
<dbReference type="EC" id="2.3.2.27" evidence="3"/>
<dbReference type="GO" id="GO:0023051">
    <property type="term" value="P:regulation of signaling"/>
    <property type="evidence" value="ECO:0007669"/>
    <property type="project" value="UniProtKB-ARBA"/>
</dbReference>
<dbReference type="PROSITE" id="PS50135">
    <property type="entry name" value="ZF_ZZ_2"/>
    <property type="match status" value="1"/>
</dbReference>
<dbReference type="PANTHER" id="PTHR12268:SF13">
    <property type="entry name" value="E3 UBIQUITIN-PROTEIN LIGASE KCMF1"/>
    <property type="match status" value="1"/>
</dbReference>
<dbReference type="PANTHER" id="PTHR12268">
    <property type="entry name" value="E3 UBIQUITIN-PROTEIN LIGASE KCMF1"/>
    <property type="match status" value="1"/>
</dbReference>
<dbReference type="GO" id="GO:0061630">
    <property type="term" value="F:ubiquitin protein ligase activity"/>
    <property type="evidence" value="ECO:0007669"/>
    <property type="project" value="UniProtKB-EC"/>
</dbReference>
<dbReference type="InterPro" id="IPR008598">
    <property type="entry name" value="Di19_Zn-bd"/>
</dbReference>
<dbReference type="GO" id="GO:0045202">
    <property type="term" value="C:synapse"/>
    <property type="evidence" value="ECO:0007669"/>
    <property type="project" value="GOC"/>
</dbReference>
<dbReference type="Gene3D" id="3.30.60.90">
    <property type="match status" value="1"/>
</dbReference>
<dbReference type="AlphaFoldDB" id="E2A058"/>
<dbReference type="InParanoid" id="E2A058"/>
<dbReference type="EMBL" id="GL435551">
    <property type="protein sequence ID" value="EFN73191.1"/>
    <property type="molecule type" value="Genomic_DNA"/>
</dbReference>
<feature type="region of interest" description="Disordered" evidence="9">
    <location>
        <begin position="277"/>
        <end position="298"/>
    </location>
</feature>
<dbReference type="InterPro" id="IPR050774">
    <property type="entry name" value="KCMF1/Dystrophin"/>
</dbReference>
<dbReference type="CDD" id="cd02338">
    <property type="entry name" value="ZZ_PCMF_like"/>
    <property type="match status" value="1"/>
</dbReference>
<feature type="region of interest" description="Disordered" evidence="9">
    <location>
        <begin position="313"/>
        <end position="367"/>
    </location>
</feature>
<evidence type="ECO:0000256" key="3">
    <source>
        <dbReference type="ARBA" id="ARBA00012483"/>
    </source>
</evidence>
<evidence type="ECO:0000256" key="8">
    <source>
        <dbReference type="PROSITE-ProRule" id="PRU00228"/>
    </source>
</evidence>
<evidence type="ECO:0000256" key="1">
    <source>
        <dbReference type="ARBA" id="ARBA00000900"/>
    </source>
</evidence>
<dbReference type="GO" id="GO:0008270">
    <property type="term" value="F:zinc ion binding"/>
    <property type="evidence" value="ECO:0007669"/>
    <property type="project" value="UniProtKB-KW"/>
</dbReference>
<feature type="compositionally biased region" description="Gly residues" evidence="9">
    <location>
        <begin position="330"/>
        <end position="343"/>
    </location>
</feature>
<dbReference type="InterPro" id="IPR000433">
    <property type="entry name" value="Znf_ZZ"/>
</dbReference>
<feature type="compositionally biased region" description="Low complexity" evidence="9">
    <location>
        <begin position="287"/>
        <end position="298"/>
    </location>
</feature>
<keyword evidence="12" id="KW-1185">Reference proteome</keyword>
<evidence type="ECO:0000259" key="10">
    <source>
        <dbReference type="PROSITE" id="PS50135"/>
    </source>
</evidence>
<comment type="catalytic activity">
    <reaction evidence="1">
        <text>S-ubiquitinyl-[E2 ubiquitin-conjugating enzyme]-L-cysteine + [acceptor protein]-L-lysine = [E2 ubiquitin-conjugating enzyme]-L-cysteine + N(6)-ubiquitinyl-[acceptor protein]-L-lysine.</text>
        <dbReference type="EC" id="2.3.2.27"/>
    </reaction>
</comment>
<evidence type="ECO:0000256" key="2">
    <source>
        <dbReference type="ARBA" id="ARBA00010938"/>
    </source>
</evidence>
<dbReference type="GO" id="GO:0010646">
    <property type="term" value="P:regulation of cell communication"/>
    <property type="evidence" value="ECO:0007669"/>
    <property type="project" value="UniProtKB-ARBA"/>
</dbReference>
<evidence type="ECO:0000256" key="5">
    <source>
        <dbReference type="ARBA" id="ARBA00022723"/>
    </source>
</evidence>
<keyword evidence="4" id="KW-0808">Transferase</keyword>
<evidence type="ECO:0000313" key="11">
    <source>
        <dbReference type="EMBL" id="EFN73191.1"/>
    </source>
</evidence>
<evidence type="ECO:0000256" key="6">
    <source>
        <dbReference type="ARBA" id="ARBA00022771"/>
    </source>
</evidence>
<dbReference type="Pfam" id="PF05605">
    <property type="entry name" value="zf-Di19"/>
    <property type="match status" value="1"/>
</dbReference>
<dbReference type="PROSITE" id="PS01357">
    <property type="entry name" value="ZF_ZZ_1"/>
    <property type="match status" value="1"/>
</dbReference>
<keyword evidence="7" id="KW-0862">Zinc</keyword>
<accession>E2A058</accession>
<dbReference type="OrthoDB" id="7873042at2759"/>
<dbReference type="Proteomes" id="UP000000311">
    <property type="component" value="Unassembled WGS sequence"/>
</dbReference>